<evidence type="ECO:0000256" key="9">
    <source>
        <dbReference type="RuleBase" id="RU004391"/>
    </source>
</evidence>
<keyword evidence="3 8" id="KW-0436">Ligase</keyword>
<keyword evidence="12" id="KW-1185">Reference proteome</keyword>
<evidence type="ECO:0000256" key="8">
    <source>
        <dbReference type="HAMAP-Rule" id="MF_00578"/>
    </source>
</evidence>
<gene>
    <name evidence="8" type="primary">gshA</name>
    <name evidence="11" type="ORF">ISO4_00064</name>
</gene>
<evidence type="ECO:0000256" key="7">
    <source>
        <dbReference type="ARBA" id="ARBA00048819"/>
    </source>
</evidence>
<dbReference type="Gene3D" id="3.30.590.20">
    <property type="match status" value="1"/>
</dbReference>
<organism evidence="11 12">
    <name type="scientific">Alloalcanivorax venustensis ISO4</name>
    <dbReference type="NCBI Taxonomy" id="1177184"/>
    <lineage>
        <taxon>Bacteria</taxon>
        <taxon>Pseudomonadati</taxon>
        <taxon>Pseudomonadota</taxon>
        <taxon>Gammaproteobacteria</taxon>
        <taxon>Oceanospirillales</taxon>
        <taxon>Alcanivoracaceae</taxon>
        <taxon>Alloalcanivorax</taxon>
    </lineage>
</organism>
<dbReference type="HAMAP" id="MF_00578">
    <property type="entry name" value="Glu_cys_ligase"/>
    <property type="match status" value="1"/>
</dbReference>
<dbReference type="NCBIfam" id="TIGR01434">
    <property type="entry name" value="glu_cys_ligase"/>
    <property type="match status" value="1"/>
</dbReference>
<comment type="similarity">
    <text evidence="2 8">Belongs to the glutamate--cysteine ligase type 1 family. Type 1 subfamily.</text>
</comment>
<dbReference type="SUPFAM" id="SSF55931">
    <property type="entry name" value="Glutamine synthetase/guanido kinase"/>
    <property type="match status" value="1"/>
</dbReference>
<evidence type="ECO:0000313" key="12">
    <source>
        <dbReference type="Proteomes" id="UP000644441"/>
    </source>
</evidence>
<protein>
    <recommendedName>
        <fullName evidence="8">Glutamate--cysteine ligase</fullName>
        <ecNumber evidence="8">6.3.2.2</ecNumber>
    </recommendedName>
    <alternativeName>
        <fullName evidence="8">Gamma-ECS</fullName>
        <shortName evidence="8">GCS</shortName>
    </alternativeName>
    <alternativeName>
        <fullName evidence="8">Gamma-glutamylcysteine synthetase</fullName>
    </alternativeName>
</protein>
<comment type="pathway">
    <text evidence="1 8 9">Sulfur metabolism; glutathione biosynthesis; glutathione from L-cysteine and L-glutamate: step 1/2.</text>
</comment>
<keyword evidence="5 8" id="KW-0547">Nucleotide-binding</keyword>
<comment type="caution">
    <text evidence="11">The sequence shown here is derived from an EMBL/GenBank/DDBJ whole genome shotgun (WGS) entry which is preliminary data.</text>
</comment>
<accession>A0ABS0ABP4</accession>
<dbReference type="GO" id="GO:0016874">
    <property type="term" value="F:ligase activity"/>
    <property type="evidence" value="ECO:0007669"/>
    <property type="project" value="UniProtKB-KW"/>
</dbReference>
<feature type="domain" description="Glutamate--cysteine ligase" evidence="10">
    <location>
        <begin position="10"/>
        <end position="382"/>
    </location>
</feature>
<dbReference type="RefSeq" id="WP_194854764.1">
    <property type="nucleotide sequence ID" value="NZ_ARXR01000001.1"/>
</dbReference>
<evidence type="ECO:0000256" key="3">
    <source>
        <dbReference type="ARBA" id="ARBA00022598"/>
    </source>
</evidence>
<dbReference type="InterPro" id="IPR014746">
    <property type="entry name" value="Gln_synth/guanido_kin_cat_dom"/>
</dbReference>
<evidence type="ECO:0000256" key="5">
    <source>
        <dbReference type="ARBA" id="ARBA00022741"/>
    </source>
</evidence>
<dbReference type="PANTHER" id="PTHR38761:SF1">
    <property type="entry name" value="GLUTAMATE--CYSTEINE LIGASE"/>
    <property type="match status" value="1"/>
</dbReference>
<dbReference type="Proteomes" id="UP000644441">
    <property type="component" value="Unassembled WGS sequence"/>
</dbReference>
<dbReference type="InterPro" id="IPR006334">
    <property type="entry name" value="Glut_cys_ligase"/>
</dbReference>
<evidence type="ECO:0000259" key="10">
    <source>
        <dbReference type="Pfam" id="PF04262"/>
    </source>
</evidence>
<dbReference type="EC" id="6.3.2.2" evidence="8"/>
<dbReference type="PANTHER" id="PTHR38761">
    <property type="entry name" value="GLUTAMATE--CYSTEINE LIGASE"/>
    <property type="match status" value="1"/>
</dbReference>
<dbReference type="Pfam" id="PF04262">
    <property type="entry name" value="Glu_cys_ligase"/>
    <property type="match status" value="1"/>
</dbReference>
<name>A0ABS0ABP4_9GAMM</name>
<proteinExistence type="inferred from homology"/>
<evidence type="ECO:0000256" key="1">
    <source>
        <dbReference type="ARBA" id="ARBA00005006"/>
    </source>
</evidence>
<dbReference type="EMBL" id="ARXR01000001">
    <property type="protein sequence ID" value="MBF5051462.1"/>
    <property type="molecule type" value="Genomic_DNA"/>
</dbReference>
<reference evidence="11 12" key="1">
    <citation type="submission" date="2012-09" db="EMBL/GenBank/DDBJ databases">
        <title>Genome Sequence of alkane-degrading Bacterium Alcanivorax venustensis ISO4.</title>
        <authorList>
            <person name="Lai Q."/>
            <person name="Shao Z."/>
        </authorList>
    </citation>
    <scope>NUCLEOTIDE SEQUENCE [LARGE SCALE GENOMIC DNA]</scope>
    <source>
        <strain evidence="11 12">ISO4</strain>
    </source>
</reference>
<keyword evidence="6 8" id="KW-0067">ATP-binding</keyword>
<dbReference type="InterPro" id="IPR007370">
    <property type="entry name" value="Glu_cys_ligase"/>
</dbReference>
<comment type="catalytic activity">
    <reaction evidence="7 8 9">
        <text>L-cysteine + L-glutamate + ATP = gamma-L-glutamyl-L-cysteine + ADP + phosphate + H(+)</text>
        <dbReference type="Rhea" id="RHEA:13285"/>
        <dbReference type="ChEBI" id="CHEBI:15378"/>
        <dbReference type="ChEBI" id="CHEBI:29985"/>
        <dbReference type="ChEBI" id="CHEBI:30616"/>
        <dbReference type="ChEBI" id="CHEBI:35235"/>
        <dbReference type="ChEBI" id="CHEBI:43474"/>
        <dbReference type="ChEBI" id="CHEBI:58173"/>
        <dbReference type="ChEBI" id="CHEBI:456216"/>
        <dbReference type="EC" id="6.3.2.2"/>
    </reaction>
</comment>
<evidence type="ECO:0000256" key="6">
    <source>
        <dbReference type="ARBA" id="ARBA00022840"/>
    </source>
</evidence>
<keyword evidence="4 8" id="KW-0317">Glutathione biosynthesis</keyword>
<evidence type="ECO:0000256" key="2">
    <source>
        <dbReference type="ARBA" id="ARBA00008772"/>
    </source>
</evidence>
<sequence length="527" mass="61127">MTDTLSQRIQALLDSEAAATLAHIRRGIEKESLRITDQGLLAHTPHPRELGSALTHPYITTDYSESLLEFITPPSTDLQQPIEFLENLHRYAYRHIDDELLWVNSMPCMIANDNDVPVAEYGSSNVGRMKHIYRIGLGHRYGRKMQTIAGIHYNFSFPDEFWRINRELEGSEAPLRDYISQRYFDLTRNFQRYSWLLVYLFGASPALCSSFLAGREHQLLERFDHSLYRPNATSLRMSDLGYQNNAQSSLAISYNNLDDYVRTLTHAMKTPDPVYQKLGVRDAQGRYQQLNANILQIENEYYSSIRPKRTINSGERPTLALQRRGVEYIEIRALDLNPFEPVGINQQEIRFLDLFATYCLLRESPRLEHCDLDASKENLRRVVYDGRNTGVQLNNWGKSVSLRNWGLEKLDQMLPIAELFDRCHGHDGQHGRLYRDALEQQREKLLEPDATPSGRILDKLESRQQSFFGFAMNQALAHRDHFRSRPLDTNLETEWRRLAEDSLAEQQAVEAEAEMPFEAYLEAYFRG</sequence>
<evidence type="ECO:0000313" key="11">
    <source>
        <dbReference type="EMBL" id="MBF5051462.1"/>
    </source>
</evidence>
<evidence type="ECO:0000256" key="4">
    <source>
        <dbReference type="ARBA" id="ARBA00022684"/>
    </source>
</evidence>